<feature type="transmembrane region" description="Helical" evidence="9">
    <location>
        <begin position="249"/>
        <end position="269"/>
    </location>
</feature>
<name>A0A944CFJ4_9HYPH</name>
<feature type="domain" description="Major facilitator superfamily (MFS) profile" evidence="10">
    <location>
        <begin position="210"/>
        <end position="391"/>
    </location>
</feature>
<feature type="transmembrane region" description="Helical" evidence="9">
    <location>
        <begin position="78"/>
        <end position="96"/>
    </location>
</feature>
<dbReference type="PANTHER" id="PTHR23535">
    <property type="entry name" value="SUGAR EFFLUX TRANSPORTER A-RELATED"/>
    <property type="match status" value="1"/>
</dbReference>
<dbReference type="Proteomes" id="UP000705379">
    <property type="component" value="Unassembled WGS sequence"/>
</dbReference>
<feature type="transmembrane region" description="Helical" evidence="9">
    <location>
        <begin position="276"/>
        <end position="295"/>
    </location>
</feature>
<dbReference type="InterPro" id="IPR036259">
    <property type="entry name" value="MFS_trans_sf"/>
</dbReference>
<dbReference type="PROSITE" id="PS50850">
    <property type="entry name" value="MFS"/>
    <property type="match status" value="1"/>
</dbReference>
<dbReference type="Pfam" id="PF07690">
    <property type="entry name" value="MFS_1"/>
    <property type="match status" value="1"/>
</dbReference>
<evidence type="ECO:0000256" key="3">
    <source>
        <dbReference type="ARBA" id="ARBA00022448"/>
    </source>
</evidence>
<feature type="transmembrane region" description="Helical" evidence="9">
    <location>
        <begin position="12"/>
        <end position="35"/>
    </location>
</feature>
<sequence>MIALPVLPKQGLHIVFLLVLGSTCTASLVPAMGYFIVEGLQQPPWKIGLYTGLVTPLTMLVNRRFGRLLDGSVPVRKLLGLSVGCYVLFAGLLASGPRFEVLVLAGAPMMAIANGATATTFTFGRLYANAHDINAGRFNALLRMGVSLAWMIGPALTFILIAEIGFQKTYFLSAALGLVWLASWYFLVPGGFTAPPKTQKDEPAKRMDWALLLAALCCTMFALANVLFTTAAPLFFIKEAGLPGFTPGMALSIKCFVEILVIFAAVRLAERFGARQVLLVAALLGVFAFGLMAQVTTVAEAAAYAALEGLYYGLFAGIAITYVQSFIPEEPGKATAIYMNSLFLGGMIGGVSMGFIADVFDFQMVVYAAGGVGALAFVVLILTKRTGRRVS</sequence>
<dbReference type="GO" id="GO:0005886">
    <property type="term" value="C:plasma membrane"/>
    <property type="evidence" value="ECO:0007669"/>
    <property type="project" value="UniProtKB-SubCell"/>
</dbReference>
<keyword evidence="6 9" id="KW-0812">Transmembrane</keyword>
<dbReference type="InterPro" id="IPR020846">
    <property type="entry name" value="MFS_dom"/>
</dbReference>
<proteinExistence type="inferred from homology"/>
<evidence type="ECO:0000259" key="10">
    <source>
        <dbReference type="PROSITE" id="PS50850"/>
    </source>
</evidence>
<reference evidence="11" key="1">
    <citation type="submission" date="2018-08" db="EMBL/GenBank/DDBJ databases">
        <authorList>
            <person name="Jin W."/>
            <person name="Wang H."/>
            <person name="Yang Y."/>
            <person name="Li M."/>
            <person name="Liu J."/>
        </authorList>
    </citation>
    <scope>NUCLEOTIDE SEQUENCE</scope>
    <source>
        <strain evidence="11">AESS21</strain>
    </source>
</reference>
<comment type="similarity">
    <text evidence="2">Belongs to the major facilitator superfamily. Set transporter family.</text>
</comment>
<keyword evidence="8 9" id="KW-0472">Membrane</keyword>
<comment type="caution">
    <text evidence="11">The sequence shown here is derived from an EMBL/GenBank/DDBJ whole genome shotgun (WGS) entry which is preliminary data.</text>
</comment>
<feature type="transmembrane region" description="Helical" evidence="9">
    <location>
        <begin position="102"/>
        <end position="128"/>
    </location>
</feature>
<dbReference type="SUPFAM" id="SSF103473">
    <property type="entry name" value="MFS general substrate transporter"/>
    <property type="match status" value="1"/>
</dbReference>
<evidence type="ECO:0000256" key="8">
    <source>
        <dbReference type="ARBA" id="ARBA00023136"/>
    </source>
</evidence>
<feature type="transmembrane region" description="Helical" evidence="9">
    <location>
        <begin position="301"/>
        <end position="323"/>
    </location>
</feature>
<feature type="transmembrane region" description="Helical" evidence="9">
    <location>
        <begin position="335"/>
        <end position="356"/>
    </location>
</feature>
<feature type="transmembrane region" description="Helical" evidence="9">
    <location>
        <begin position="362"/>
        <end position="382"/>
    </location>
</feature>
<dbReference type="PANTHER" id="PTHR23535:SF2">
    <property type="entry name" value="SUGAR EFFLUX TRANSPORTER A-RELATED"/>
    <property type="match status" value="1"/>
</dbReference>
<organism evidence="11 12">
    <name type="scientific">Roseibium polysiphoniae</name>
    <dbReference type="NCBI Taxonomy" id="2571221"/>
    <lineage>
        <taxon>Bacteria</taxon>
        <taxon>Pseudomonadati</taxon>
        <taxon>Pseudomonadota</taxon>
        <taxon>Alphaproteobacteria</taxon>
        <taxon>Hyphomicrobiales</taxon>
        <taxon>Stappiaceae</taxon>
        <taxon>Roseibium</taxon>
    </lineage>
</organism>
<keyword evidence="3" id="KW-0813">Transport</keyword>
<protein>
    <submittedName>
        <fullName evidence="11">MFS transporter</fullName>
    </submittedName>
</protein>
<evidence type="ECO:0000256" key="5">
    <source>
        <dbReference type="ARBA" id="ARBA00022597"/>
    </source>
</evidence>
<evidence type="ECO:0000256" key="4">
    <source>
        <dbReference type="ARBA" id="ARBA00022475"/>
    </source>
</evidence>
<comment type="subcellular location">
    <subcellularLocation>
        <location evidence="1">Cell membrane</location>
        <topology evidence="1">Multi-pass membrane protein</topology>
    </subcellularLocation>
</comment>
<dbReference type="RefSeq" id="WP_213217084.1">
    <property type="nucleotide sequence ID" value="NZ_QTKU01000004.1"/>
</dbReference>
<evidence type="ECO:0000313" key="12">
    <source>
        <dbReference type="Proteomes" id="UP000705379"/>
    </source>
</evidence>
<gene>
    <name evidence="11" type="ORF">DYI23_15855</name>
</gene>
<dbReference type="EMBL" id="QTKU01000004">
    <property type="protein sequence ID" value="MBS8261702.1"/>
    <property type="molecule type" value="Genomic_DNA"/>
</dbReference>
<keyword evidence="7 9" id="KW-1133">Transmembrane helix</keyword>
<evidence type="ECO:0000256" key="7">
    <source>
        <dbReference type="ARBA" id="ARBA00022989"/>
    </source>
</evidence>
<evidence type="ECO:0000256" key="1">
    <source>
        <dbReference type="ARBA" id="ARBA00004651"/>
    </source>
</evidence>
<keyword evidence="5" id="KW-0762">Sugar transport</keyword>
<feature type="transmembrane region" description="Helical" evidence="9">
    <location>
        <begin position="209"/>
        <end position="237"/>
    </location>
</feature>
<evidence type="ECO:0000256" key="2">
    <source>
        <dbReference type="ARBA" id="ARBA00006523"/>
    </source>
</evidence>
<feature type="transmembrane region" description="Helical" evidence="9">
    <location>
        <begin position="140"/>
        <end position="164"/>
    </location>
</feature>
<evidence type="ECO:0000313" key="11">
    <source>
        <dbReference type="EMBL" id="MBS8261702.1"/>
    </source>
</evidence>
<dbReference type="AlphaFoldDB" id="A0A944CFJ4"/>
<feature type="transmembrane region" description="Helical" evidence="9">
    <location>
        <begin position="170"/>
        <end position="188"/>
    </location>
</feature>
<dbReference type="GO" id="GO:0022857">
    <property type="term" value="F:transmembrane transporter activity"/>
    <property type="evidence" value="ECO:0007669"/>
    <property type="project" value="InterPro"/>
</dbReference>
<keyword evidence="4" id="KW-1003">Cell membrane</keyword>
<evidence type="ECO:0000256" key="9">
    <source>
        <dbReference type="SAM" id="Phobius"/>
    </source>
</evidence>
<dbReference type="InterPro" id="IPR011701">
    <property type="entry name" value="MFS"/>
</dbReference>
<accession>A0A944CFJ4</accession>
<reference evidence="11" key="2">
    <citation type="journal article" date="2021" name="Microorganisms">
        <title>Bacterial Dimethylsulfoniopropionate Biosynthesis in the East China Sea.</title>
        <authorList>
            <person name="Liu J."/>
            <person name="Zhang Y."/>
            <person name="Liu J."/>
            <person name="Zhong H."/>
            <person name="Williams B.T."/>
            <person name="Zheng Y."/>
            <person name="Curson A.R.J."/>
            <person name="Sun C."/>
            <person name="Sun H."/>
            <person name="Song D."/>
            <person name="Wagner Mackenzie B."/>
            <person name="Bermejo Martinez A."/>
            <person name="Todd J.D."/>
            <person name="Zhang X.H."/>
        </authorList>
    </citation>
    <scope>NUCLEOTIDE SEQUENCE</scope>
    <source>
        <strain evidence="11">AESS21</strain>
    </source>
</reference>
<dbReference type="Gene3D" id="1.20.1250.20">
    <property type="entry name" value="MFS general substrate transporter like domains"/>
    <property type="match status" value="2"/>
</dbReference>
<evidence type="ECO:0000256" key="6">
    <source>
        <dbReference type="ARBA" id="ARBA00022692"/>
    </source>
</evidence>